<keyword evidence="5" id="KW-1185">Reference proteome</keyword>
<sequence>MEQIIPPSQTDIFRDITFFIDPSLPTILALQLKALLTHNHAKSAPESTDDFNHENFQPEGTSHQASSSPQPNPNFKPRFDLTQTTHIITNSLHLPEYIVLGKWDDQAGNILTFSYQPQPNQSNHHNRASPSNDQNKSRLHRSIHLITPIWVTQSYDLNKLLPTVSYSPDPYMFFSGIVIALDSAAKLPLADVELIQACTQAWGGQFRRGLTKEVTHLICCDEETRDYQIASKLKRELGIKIVLPHWFHHSVFFRHIISEKPFEFPSPAILTPRSPSILPDYQHGIDGLPGNKLPPSRSPVEEDPELESSSHQKATELAFTCQKLPTRSPLLKDSPAYREFQDKSVYLVSSLGLSLSARRTLSRRIVELGAKVFDGGDLQLSKLEDLARSDVKLLKDAADAEQHLRNSDIVICEYRTGWEFWLAWEQGKRIGTLHWILCILNNINSPTCTVRPPIERLLDFPSPPEPISGCEPDSKPITVTNYTGSARTYLIKLIERMHMKFRGPLLQDTSLLVAANKAGSKVAYASKNGIQLVNHQYLEDCFQSWTKQSIQAHHLTFPDGVNISELIGTTTQTTDGILDWSQRAQVMEQKKRDLSVLPSNLTNVPPPRLSSPISPQDENHHSFTSSEPKQIDNRESETPMPPEANNNPQPPIPTVLRQIESRPENSEPDAQDPPAKRLNRKPRLISDSVELSSIPASEVLKEADELETSRRTSSQESIVAMELDELDTPRRSSKQGSTAAAEVNDCAVTPQVNRQSPRKRPSAAADSDANPSKKAKKRSNVEDLTNQVDTNTEPVRAPSLDKVGSGDMPESCSISTPLKSKLTDDVKPSVSTKKGSGSKAPISAIRLSTRKAAQLALQNVKSAAEDMNLHEQEKRRRRNSNAKEVGLEDVGYFGSSPGKSKQLSVRKRYAKDSDVKRAGSESDGNDNSIVIQTIKQTNSKRGRRSAENKKITKSHVKESQREEGEHSDEESSDGGGLPTSGMISALFKKEGKVTSGNNNVKEQDPSSDLESITLTSAKKPPKKRGKVKAEDQEDGPKQKTKTQSTAGGSKLYSTLVGLSKSKRVCITESGVRIDPKISSKLMKMGAKFIESTPSFDDGCTHLLTNKIARTEKFLSCIVLGCHVVTHRWAEECVKRNEFIDEEGYELKDMEGERVHEFQLSRSLQIARSRQILSGFEIFLTPFVANQHCKLLKKLILLAGGQVLSKVPSLEELQKTADQITNMYRQAGSQMDDDDDGNLRGNVRKMRLIVSCKEDAKYLRSNLVKKKKFMGNNMMPIFDSNLILQEIHYNFFLTWNILIKMLKNLLLLKKPYIPIRSIPNKPHPLNNKPHPKHRLIIPCAAIATGIYYYYYHQYLDDESLAVHPHRPFPIIGSKQLTGDTALIEVEVVLPEERTRCASTMSIESVYVKHPGLQIERPYTPLSPISLPHPSLAATHSRTLLLHLLVKKYPLGDLSSFIHHAPSLPLPLEIRGPVLTWSAPNHHIDELVFIAAGTGITPAIQLLRRIFHSPSQEQQQQQPGPREHLPKFNLIYLSRSLDSAYLLDEIQDFQSRFPELIHFKLLLDHPPHPPNSASKPVDKVGRLQLTDLQKWLGTSNPDIKKIILVCGPDSLICAVAGCKGPGLHSQGKIGGMLKSLGYSKDQVVKL</sequence>
<feature type="region of interest" description="Disordered" evidence="1">
    <location>
        <begin position="591"/>
        <end position="684"/>
    </location>
</feature>
<feature type="compositionally biased region" description="Basic and acidic residues" evidence="1">
    <location>
        <begin position="944"/>
        <end position="964"/>
    </location>
</feature>
<evidence type="ECO:0000313" key="4">
    <source>
        <dbReference type="EMBL" id="KNZ44996.1"/>
    </source>
</evidence>
<feature type="compositionally biased region" description="Basic and acidic residues" evidence="1">
    <location>
        <begin position="863"/>
        <end position="874"/>
    </location>
</feature>
<protein>
    <recommendedName>
        <fullName evidence="6">BRCT domain-containing protein</fullName>
    </recommendedName>
</protein>
<reference evidence="4 5" key="1">
    <citation type="submission" date="2015-08" db="EMBL/GenBank/DDBJ databases">
        <title>Next Generation Sequencing and Analysis of the Genome of Puccinia sorghi L Schw, the Causal Agent of Maize Common Rust.</title>
        <authorList>
            <person name="Rochi L."/>
            <person name="Burguener G."/>
            <person name="Darino M."/>
            <person name="Turjanski A."/>
            <person name="Kreff E."/>
            <person name="Dieguez M.J."/>
            <person name="Sacco F."/>
        </authorList>
    </citation>
    <scope>NUCLEOTIDE SEQUENCE [LARGE SCALE GENOMIC DNA]</scope>
    <source>
        <strain evidence="4 5">RO10H11247</strain>
    </source>
</reference>
<dbReference type="CDD" id="cd06183">
    <property type="entry name" value="cyt_b5_reduct_like"/>
    <property type="match status" value="1"/>
</dbReference>
<dbReference type="STRING" id="27349.A0A0L6U915"/>
<feature type="region of interest" description="Disordered" evidence="1">
    <location>
        <begin position="43"/>
        <end position="77"/>
    </location>
</feature>
<dbReference type="GO" id="GO:0005634">
    <property type="term" value="C:nucleus"/>
    <property type="evidence" value="ECO:0007669"/>
    <property type="project" value="TreeGrafter"/>
</dbReference>
<dbReference type="InterPro" id="IPR036420">
    <property type="entry name" value="BRCT_dom_sf"/>
</dbReference>
<dbReference type="EMBL" id="LAVV01014160">
    <property type="protein sequence ID" value="KNZ44996.1"/>
    <property type="molecule type" value="Genomic_DNA"/>
</dbReference>
<dbReference type="Pfam" id="PF16770">
    <property type="entry name" value="RTT107_BRCT_5"/>
    <property type="match status" value="1"/>
</dbReference>
<evidence type="ECO:0000256" key="1">
    <source>
        <dbReference type="SAM" id="MobiDB-lite"/>
    </source>
</evidence>
<dbReference type="Pfam" id="PF12738">
    <property type="entry name" value="PTCB-BRCT"/>
    <property type="match status" value="2"/>
</dbReference>
<dbReference type="InterPro" id="IPR017927">
    <property type="entry name" value="FAD-bd_FR_type"/>
</dbReference>
<feature type="compositionally biased region" description="Polar residues" evidence="1">
    <location>
        <begin position="611"/>
        <end position="628"/>
    </location>
</feature>
<feature type="region of interest" description="Disordered" evidence="1">
    <location>
        <begin position="863"/>
        <end position="1046"/>
    </location>
</feature>
<dbReference type="OrthoDB" id="342264at2759"/>
<gene>
    <name evidence="4" type="ORF">VP01_85g11</name>
</gene>
<dbReference type="Pfam" id="PF00175">
    <property type="entry name" value="NAD_binding_1"/>
    <property type="match status" value="1"/>
</dbReference>
<dbReference type="PRINTS" id="PR00406">
    <property type="entry name" value="CYTB5RDTASE"/>
</dbReference>
<comment type="caution">
    <text evidence="4">The sequence shown here is derived from an EMBL/GenBank/DDBJ whole genome shotgun (WGS) entry which is preliminary data.</text>
</comment>
<evidence type="ECO:0000259" key="2">
    <source>
        <dbReference type="PROSITE" id="PS50172"/>
    </source>
</evidence>
<feature type="compositionally biased region" description="Polar residues" evidence="1">
    <location>
        <begin position="114"/>
        <end position="134"/>
    </location>
</feature>
<feature type="region of interest" description="Disordered" evidence="1">
    <location>
        <begin position="703"/>
        <end position="844"/>
    </location>
</feature>
<evidence type="ECO:0000259" key="3">
    <source>
        <dbReference type="PROSITE" id="PS51384"/>
    </source>
</evidence>
<dbReference type="InterPro" id="IPR039261">
    <property type="entry name" value="FNR_nucleotide-bd"/>
</dbReference>
<dbReference type="InterPro" id="IPR001433">
    <property type="entry name" value="OxRdtase_FAD/NAD-bd"/>
</dbReference>
<feature type="compositionally biased region" description="Polar residues" evidence="1">
    <location>
        <begin position="925"/>
        <end position="937"/>
    </location>
</feature>
<feature type="compositionally biased region" description="Polar residues" evidence="1">
    <location>
        <begin position="994"/>
        <end position="1016"/>
    </location>
</feature>
<dbReference type="InterPro" id="IPR053036">
    <property type="entry name" value="CellCycle_DNARepair_Reg"/>
</dbReference>
<dbReference type="Gene3D" id="2.40.30.10">
    <property type="entry name" value="Translation factors"/>
    <property type="match status" value="1"/>
</dbReference>
<feature type="domain" description="FAD-binding FR-type" evidence="3">
    <location>
        <begin position="1362"/>
        <end position="1478"/>
    </location>
</feature>
<dbReference type="GO" id="GO:0016491">
    <property type="term" value="F:oxidoreductase activity"/>
    <property type="evidence" value="ECO:0007669"/>
    <property type="project" value="InterPro"/>
</dbReference>
<feature type="compositionally biased region" description="Basic and acidic residues" evidence="1">
    <location>
        <begin position="910"/>
        <end position="920"/>
    </location>
</feature>
<evidence type="ECO:0008006" key="6">
    <source>
        <dbReference type="Google" id="ProtNLM"/>
    </source>
</evidence>
<dbReference type="SUPFAM" id="SSF52343">
    <property type="entry name" value="Ferredoxin reductase-like, C-terminal NADP-linked domain"/>
    <property type="match status" value="1"/>
</dbReference>
<feature type="domain" description="BRCT" evidence="2">
    <location>
        <begin position="169"/>
        <end position="264"/>
    </location>
</feature>
<feature type="region of interest" description="Disordered" evidence="1">
    <location>
        <begin position="288"/>
        <end position="312"/>
    </location>
</feature>
<dbReference type="PROSITE" id="PS50172">
    <property type="entry name" value="BRCT"/>
    <property type="match status" value="2"/>
</dbReference>
<dbReference type="Gene3D" id="3.40.50.80">
    <property type="entry name" value="Nucleotide-binding domain of ferredoxin-NADP reductase (FNR) module"/>
    <property type="match status" value="1"/>
</dbReference>
<dbReference type="PROSITE" id="PS51384">
    <property type="entry name" value="FAD_FR"/>
    <property type="match status" value="1"/>
</dbReference>
<dbReference type="Proteomes" id="UP000037035">
    <property type="component" value="Unassembled WGS sequence"/>
</dbReference>
<dbReference type="GO" id="GO:0006302">
    <property type="term" value="P:double-strand break repair"/>
    <property type="evidence" value="ECO:0007669"/>
    <property type="project" value="TreeGrafter"/>
</dbReference>
<feature type="compositionally biased region" description="Polar residues" evidence="1">
    <location>
        <begin position="782"/>
        <end position="793"/>
    </location>
</feature>
<dbReference type="PANTHER" id="PTHR47667">
    <property type="entry name" value="REGULATOR OF TY1 TRANSPOSITION PROTEIN 107"/>
    <property type="match status" value="1"/>
</dbReference>
<feature type="compositionally biased region" description="Polar residues" evidence="1">
    <location>
        <begin position="54"/>
        <end position="69"/>
    </location>
</feature>
<dbReference type="SUPFAM" id="SSF52113">
    <property type="entry name" value="BRCT domain"/>
    <property type="match status" value="3"/>
</dbReference>
<dbReference type="VEuPathDB" id="FungiDB:VP01_85g11"/>
<feature type="region of interest" description="Disordered" evidence="1">
    <location>
        <begin position="114"/>
        <end position="137"/>
    </location>
</feature>
<name>A0A0L6U915_9BASI</name>
<proteinExistence type="predicted"/>
<feature type="domain" description="BRCT" evidence="2">
    <location>
        <begin position="1076"/>
        <end position="1146"/>
    </location>
</feature>
<dbReference type="InterPro" id="IPR001357">
    <property type="entry name" value="BRCT_dom"/>
</dbReference>
<dbReference type="SMART" id="SM00292">
    <property type="entry name" value="BRCT"/>
    <property type="match status" value="4"/>
</dbReference>
<feature type="compositionally biased region" description="Basic and acidic residues" evidence="1">
    <location>
        <begin position="1027"/>
        <end position="1037"/>
    </location>
</feature>
<dbReference type="PANTHER" id="PTHR47667:SF1">
    <property type="entry name" value="REGULATOR OF TY1 TRANSPOSITION PROTEIN 107"/>
    <property type="match status" value="1"/>
</dbReference>
<organism evidence="4 5">
    <name type="scientific">Puccinia sorghi</name>
    <dbReference type="NCBI Taxonomy" id="27349"/>
    <lineage>
        <taxon>Eukaryota</taxon>
        <taxon>Fungi</taxon>
        <taxon>Dikarya</taxon>
        <taxon>Basidiomycota</taxon>
        <taxon>Pucciniomycotina</taxon>
        <taxon>Pucciniomycetes</taxon>
        <taxon>Pucciniales</taxon>
        <taxon>Pucciniaceae</taxon>
        <taxon>Puccinia</taxon>
    </lineage>
</organism>
<evidence type="ECO:0000313" key="5">
    <source>
        <dbReference type="Proteomes" id="UP000037035"/>
    </source>
</evidence>
<dbReference type="GO" id="GO:1990683">
    <property type="term" value="P:DNA double-strand break attachment to nuclear envelope"/>
    <property type="evidence" value="ECO:0007669"/>
    <property type="project" value="TreeGrafter"/>
</dbReference>
<feature type="compositionally biased region" description="Low complexity" evidence="1">
    <location>
        <begin position="762"/>
        <end position="772"/>
    </location>
</feature>
<dbReference type="Gene3D" id="3.40.50.10190">
    <property type="entry name" value="BRCT domain"/>
    <property type="match status" value="4"/>
</dbReference>
<accession>A0A0L6U915</accession>
<dbReference type="GO" id="GO:0035361">
    <property type="term" value="C:Cul8-RING ubiquitin ligase complex"/>
    <property type="evidence" value="ECO:0007669"/>
    <property type="project" value="TreeGrafter"/>
</dbReference>